<dbReference type="RefSeq" id="WP_018578116.1">
    <property type="nucleotide sequence ID" value="NZ_KB892424.1"/>
</dbReference>
<dbReference type="InterPro" id="IPR012893">
    <property type="entry name" value="HipA-like_C"/>
</dbReference>
<comment type="similarity">
    <text evidence="1">Belongs to the HipA Ser/Thr kinase family.</text>
</comment>
<evidence type="ECO:0000259" key="4">
    <source>
        <dbReference type="Pfam" id="PF07804"/>
    </source>
</evidence>
<dbReference type="PATRIC" id="fig|1122169.6.peg.318"/>
<keyword evidence="2" id="KW-0808">Transferase</keyword>
<dbReference type="eggNOG" id="COG3550">
    <property type="taxonomic scope" value="Bacteria"/>
</dbReference>
<protein>
    <submittedName>
        <fullName evidence="6">HipA protein, DNA binding regulator</fullName>
    </submittedName>
</protein>
<dbReference type="OrthoDB" id="9805913at2"/>
<reference evidence="6 7" key="1">
    <citation type="submission" date="2015-11" db="EMBL/GenBank/DDBJ databases">
        <title>Genomic analysis of 38 Legionella species identifies large and diverse effector repertoires.</title>
        <authorList>
            <person name="Burstein D."/>
            <person name="Amaro F."/>
            <person name="Zusman T."/>
            <person name="Lifshitz Z."/>
            <person name="Cohen O."/>
            <person name="Gilbert J.A."/>
            <person name="Pupko T."/>
            <person name="Shuman H.A."/>
            <person name="Segal G."/>
        </authorList>
    </citation>
    <scope>NUCLEOTIDE SEQUENCE [LARGE SCALE GENOMIC DNA]</scope>
    <source>
        <strain evidence="6 7">ATCC 49655</strain>
    </source>
</reference>
<dbReference type="Proteomes" id="UP000054600">
    <property type="component" value="Unassembled WGS sequence"/>
</dbReference>
<name>A0A0W0Z8C5_9GAMM</name>
<gene>
    <name evidence="6" type="primary">hipA_2</name>
    <name evidence="6" type="ORF">Lsha_0288</name>
</gene>
<organism evidence="6 7">
    <name type="scientific">Legionella shakespearei DSM 23087</name>
    <dbReference type="NCBI Taxonomy" id="1122169"/>
    <lineage>
        <taxon>Bacteria</taxon>
        <taxon>Pseudomonadati</taxon>
        <taxon>Pseudomonadota</taxon>
        <taxon>Gammaproteobacteria</taxon>
        <taxon>Legionellales</taxon>
        <taxon>Legionellaceae</taxon>
        <taxon>Legionella</taxon>
    </lineage>
</organism>
<dbReference type="STRING" id="1122169.Lsha_0288"/>
<dbReference type="NCBIfam" id="TIGR03071">
    <property type="entry name" value="couple_hipA"/>
    <property type="match status" value="1"/>
</dbReference>
<dbReference type="InterPro" id="IPR017508">
    <property type="entry name" value="HipA_N1"/>
</dbReference>
<accession>A0A0W0Z8C5</accession>
<feature type="domain" description="HipA-like C-terminal" evidence="4">
    <location>
        <begin position="153"/>
        <end position="401"/>
    </location>
</feature>
<keyword evidence="7" id="KW-1185">Reference proteome</keyword>
<dbReference type="PANTHER" id="PTHR37419:SF1">
    <property type="entry name" value="SERINE_THREONINE-PROTEIN KINASE TOXIN HIPA"/>
    <property type="match status" value="1"/>
</dbReference>
<sequence>MARSKRYHELFVYMNGIEVGRLSRESSGQLVFQYADNWLDHEITRPISLSMPLTEVPYKGRAVEYFFDNLLPDSTIIRTRIQKRFHTESTQCFDLLSYIGGDCVGALQLLTTPLTTNIKEITATPISDDEIATLLKGYQSAPLGMQEHTDFRISIAGAQEKTALLWHKEQWHLPKDTTPTSHIIKLPIGKIVHAGIDLSESIENEWLCLQILSAYGLPVNQANIVRFAEFKALAVKRFDRAWAESNQWLMRLPQEDFCQVLAIPPGLKYESDGGPGIKSIMNILQNAEHAAADREQFFKTVFLFWVLGAIDGHAKNFSILLKAQGRFQLTPIYDVISAYPLADKHELEWKKLKMAMALKSSKNHYKWDTIQIRHWLIMAKSCYFPEQKMQEIITSVFDEMDGALAQVEHKLPNHFPPQIKESIFNGMQMIKNRSPY</sequence>
<dbReference type="GO" id="GO:0004674">
    <property type="term" value="F:protein serine/threonine kinase activity"/>
    <property type="evidence" value="ECO:0007669"/>
    <property type="project" value="TreeGrafter"/>
</dbReference>
<dbReference type="CDD" id="cd17808">
    <property type="entry name" value="HipA_Ec_like"/>
    <property type="match status" value="1"/>
</dbReference>
<dbReference type="PANTHER" id="PTHR37419">
    <property type="entry name" value="SERINE/THREONINE-PROTEIN KINASE TOXIN HIPA"/>
    <property type="match status" value="1"/>
</dbReference>
<feature type="domain" description="HipA N-terminal subdomain 1" evidence="5">
    <location>
        <begin position="12"/>
        <end position="109"/>
    </location>
</feature>
<evidence type="ECO:0000256" key="1">
    <source>
        <dbReference type="ARBA" id="ARBA00010164"/>
    </source>
</evidence>
<proteinExistence type="inferred from homology"/>
<dbReference type="Pfam" id="PF13657">
    <property type="entry name" value="Couple_hipA"/>
    <property type="match status" value="1"/>
</dbReference>
<dbReference type="Pfam" id="PF07804">
    <property type="entry name" value="HipA_C"/>
    <property type="match status" value="1"/>
</dbReference>
<evidence type="ECO:0000256" key="3">
    <source>
        <dbReference type="ARBA" id="ARBA00022777"/>
    </source>
</evidence>
<keyword evidence="3" id="KW-0418">Kinase</keyword>
<evidence type="ECO:0000256" key="2">
    <source>
        <dbReference type="ARBA" id="ARBA00022679"/>
    </source>
</evidence>
<evidence type="ECO:0000313" key="7">
    <source>
        <dbReference type="Proteomes" id="UP000054600"/>
    </source>
</evidence>
<evidence type="ECO:0000313" key="6">
    <source>
        <dbReference type="EMBL" id="KTD65215.1"/>
    </source>
</evidence>
<comment type="caution">
    <text evidence="6">The sequence shown here is derived from an EMBL/GenBank/DDBJ whole genome shotgun (WGS) entry which is preliminary data.</text>
</comment>
<dbReference type="Gene3D" id="1.10.1070.20">
    <property type="match status" value="1"/>
</dbReference>
<dbReference type="AlphaFoldDB" id="A0A0W0Z8C5"/>
<dbReference type="GO" id="GO:0005829">
    <property type="term" value="C:cytosol"/>
    <property type="evidence" value="ECO:0007669"/>
    <property type="project" value="TreeGrafter"/>
</dbReference>
<dbReference type="EMBL" id="LNYW01000015">
    <property type="protein sequence ID" value="KTD65215.1"/>
    <property type="molecule type" value="Genomic_DNA"/>
</dbReference>
<dbReference type="InterPro" id="IPR052028">
    <property type="entry name" value="HipA_Ser/Thr_kinase"/>
</dbReference>
<evidence type="ECO:0000259" key="5">
    <source>
        <dbReference type="Pfam" id="PF13657"/>
    </source>
</evidence>